<dbReference type="PANTHER" id="PTHR35563:SF2">
    <property type="entry name" value="BARREL METAL-DEPENDENT HYDROLASE, PUTATIVE (AFU_ORTHOLOGUE AFUA_1G16240)-RELATED"/>
    <property type="match status" value="1"/>
</dbReference>
<dbReference type="Pfam" id="PF04909">
    <property type="entry name" value="Amidohydro_2"/>
    <property type="match status" value="1"/>
</dbReference>
<keyword evidence="3" id="KW-1185">Reference proteome</keyword>
<dbReference type="InterPro" id="IPR006680">
    <property type="entry name" value="Amidohydro-rel"/>
</dbReference>
<dbReference type="GO" id="GO:0016787">
    <property type="term" value="F:hydrolase activity"/>
    <property type="evidence" value="ECO:0007669"/>
    <property type="project" value="UniProtKB-KW"/>
</dbReference>
<dbReference type="InterPro" id="IPR052358">
    <property type="entry name" value="Aro_Compnd_Degr_Hydrolases"/>
</dbReference>
<reference evidence="2 3" key="1">
    <citation type="submission" date="2020-08" db="EMBL/GenBank/DDBJ databases">
        <title>Genomic Encyclopedia of Type Strains, Phase IV (KMG-V): Genome sequencing to study the core and pangenomes of soil and plant-associated prokaryotes.</title>
        <authorList>
            <person name="Whitman W."/>
        </authorList>
    </citation>
    <scope>NUCLEOTIDE SEQUENCE [LARGE SCALE GENOMIC DNA]</scope>
    <source>
        <strain evidence="2 3">SEMIA 4064</strain>
    </source>
</reference>
<protein>
    <submittedName>
        <fullName evidence="2">Putative TIM-barrel fold metal-dependent hydrolase</fullName>
    </submittedName>
</protein>
<dbReference type="Proteomes" id="UP000549882">
    <property type="component" value="Unassembled WGS sequence"/>
</dbReference>
<dbReference type="Gene3D" id="3.20.20.140">
    <property type="entry name" value="Metal-dependent hydrolases"/>
    <property type="match status" value="1"/>
</dbReference>
<dbReference type="PANTHER" id="PTHR35563">
    <property type="entry name" value="BARREL METAL-DEPENDENT HYDROLASE, PUTATIVE (AFU_ORTHOLOGUE AFUA_1G16240)-RELATED"/>
    <property type="match status" value="1"/>
</dbReference>
<proteinExistence type="predicted"/>
<dbReference type="SUPFAM" id="SSF51556">
    <property type="entry name" value="Metallo-dependent hydrolases"/>
    <property type="match status" value="1"/>
</dbReference>
<feature type="domain" description="Amidohydrolase-related" evidence="1">
    <location>
        <begin position="5"/>
        <end position="137"/>
    </location>
</feature>
<dbReference type="InterPro" id="IPR032466">
    <property type="entry name" value="Metal_Hydrolase"/>
</dbReference>
<evidence type="ECO:0000259" key="1">
    <source>
        <dbReference type="Pfam" id="PF04909"/>
    </source>
</evidence>
<name>A0A7W8XXZ8_9HYPH</name>
<evidence type="ECO:0000313" key="2">
    <source>
        <dbReference type="EMBL" id="MBB5577612.1"/>
    </source>
</evidence>
<organism evidence="2 3">
    <name type="scientific">Rhizobium paranaense</name>
    <dbReference type="NCBI Taxonomy" id="1650438"/>
    <lineage>
        <taxon>Bacteria</taxon>
        <taxon>Pseudomonadati</taxon>
        <taxon>Pseudomonadota</taxon>
        <taxon>Alphaproteobacteria</taxon>
        <taxon>Hyphomicrobiales</taxon>
        <taxon>Rhizobiaceae</taxon>
        <taxon>Rhizobium/Agrobacterium group</taxon>
        <taxon>Rhizobium</taxon>
    </lineage>
</organism>
<sequence>MQGDDIAANADLMTRLPVTVVFDHLGRIPQPAGTGHPAFAVIVAMPEKGKAYVKLSSIYQDTKVGPPSYEDMGALARAYLKMAPDRVLWASDWPHPSPGKFGKPDDALLVDLSAEWASDDTTRQKIFVDNAAKLYGF</sequence>
<evidence type="ECO:0000313" key="3">
    <source>
        <dbReference type="Proteomes" id="UP000549882"/>
    </source>
</evidence>
<keyword evidence="2" id="KW-0378">Hydrolase</keyword>
<dbReference type="AlphaFoldDB" id="A0A7W8XXZ8"/>
<comment type="caution">
    <text evidence="2">The sequence shown here is derived from an EMBL/GenBank/DDBJ whole genome shotgun (WGS) entry which is preliminary data.</text>
</comment>
<gene>
    <name evidence="2" type="ORF">GGD50_006267</name>
</gene>
<dbReference type="EMBL" id="JACHBI010000022">
    <property type="protein sequence ID" value="MBB5577612.1"/>
    <property type="molecule type" value="Genomic_DNA"/>
</dbReference>
<accession>A0A7W8XXZ8</accession>